<sequence>MTKSLKILKDNRDNLLKVELAGWLHDMFKCSDEHIDKESMDHSIPRPNVGKDFYFSQFRDNDEFINLLSSLNESVSLTTLIQNGIPKNSTNENYPILVRYLGRCHGSAHIEKEA</sequence>
<accession>A0A101HR57</accession>
<evidence type="ECO:0000313" key="2">
    <source>
        <dbReference type="Proteomes" id="UP000054092"/>
    </source>
</evidence>
<gene>
    <name evidence="1" type="ORF">XD94_0680</name>
</gene>
<proteinExistence type="predicted"/>
<dbReference type="EMBL" id="LGGP01000095">
    <property type="protein sequence ID" value="KUK80940.1"/>
    <property type="molecule type" value="Genomic_DNA"/>
</dbReference>
<dbReference type="Proteomes" id="UP000054092">
    <property type="component" value="Unassembled WGS sequence"/>
</dbReference>
<comment type="caution">
    <text evidence="1">The sequence shown here is derived from an EMBL/GenBank/DDBJ whole genome shotgun (WGS) entry which is preliminary data.</text>
</comment>
<reference evidence="2" key="1">
    <citation type="journal article" date="2015" name="MBio">
        <title>Genome-Resolved Metagenomic Analysis Reveals Roles for Candidate Phyla and Other Microbial Community Members in Biogeochemical Transformations in Oil Reservoirs.</title>
        <authorList>
            <person name="Hu P."/>
            <person name="Tom L."/>
            <person name="Singh A."/>
            <person name="Thomas B.C."/>
            <person name="Baker B.J."/>
            <person name="Piceno Y.M."/>
            <person name="Andersen G.L."/>
            <person name="Banfield J.F."/>
        </authorList>
    </citation>
    <scope>NUCLEOTIDE SEQUENCE [LARGE SCALE GENOMIC DNA]</scope>
</reference>
<evidence type="ECO:0008006" key="3">
    <source>
        <dbReference type="Google" id="ProtNLM"/>
    </source>
</evidence>
<feature type="non-terminal residue" evidence="1">
    <location>
        <position position="114"/>
    </location>
</feature>
<protein>
    <recommendedName>
        <fullName evidence="3">HD domain-containing protein</fullName>
    </recommendedName>
</protein>
<name>A0A101HR57_9BACT</name>
<dbReference type="AlphaFoldDB" id="A0A101HR57"/>
<organism evidence="1 2">
    <name type="scientific">Mesotoga prima</name>
    <dbReference type="NCBI Taxonomy" id="1184387"/>
    <lineage>
        <taxon>Bacteria</taxon>
        <taxon>Thermotogati</taxon>
        <taxon>Thermotogota</taxon>
        <taxon>Thermotogae</taxon>
        <taxon>Kosmotogales</taxon>
        <taxon>Kosmotogaceae</taxon>
        <taxon>Mesotoga</taxon>
    </lineage>
</organism>
<evidence type="ECO:0000313" key="1">
    <source>
        <dbReference type="EMBL" id="KUK80940.1"/>
    </source>
</evidence>